<gene>
    <name evidence="2" type="ORF">CWI80_00140</name>
</gene>
<keyword evidence="3" id="KW-1185">Reference proteome</keyword>
<feature type="transmembrane region" description="Helical" evidence="1">
    <location>
        <begin position="34"/>
        <end position="50"/>
    </location>
</feature>
<keyword evidence="1" id="KW-1133">Transmembrane helix</keyword>
<name>A0A432Z7D2_9GAMM</name>
<dbReference type="STRING" id="1122124.GCA_000423165_01369"/>
<dbReference type="InterPro" id="IPR021306">
    <property type="entry name" value="DUF2878"/>
</dbReference>
<evidence type="ECO:0000313" key="2">
    <source>
        <dbReference type="EMBL" id="RUO73814.1"/>
    </source>
</evidence>
<dbReference type="Pfam" id="PF11086">
    <property type="entry name" value="DUF2878"/>
    <property type="match status" value="1"/>
</dbReference>
<feature type="transmembrane region" description="Helical" evidence="1">
    <location>
        <begin position="12"/>
        <end position="28"/>
    </location>
</feature>
<accession>A0A432Z7D2</accession>
<feature type="transmembrane region" description="Helical" evidence="1">
    <location>
        <begin position="88"/>
        <end position="107"/>
    </location>
</feature>
<dbReference type="AlphaFoldDB" id="A0A432Z7D2"/>
<comment type="caution">
    <text evidence="2">The sequence shown here is derived from an EMBL/GenBank/DDBJ whole genome shotgun (WGS) entry which is preliminary data.</text>
</comment>
<reference evidence="3" key="1">
    <citation type="journal article" date="2018" name="Front. Microbiol.">
        <title>Genome-Based Analysis Reveals the Taxonomy and Diversity of the Family Idiomarinaceae.</title>
        <authorList>
            <person name="Liu Y."/>
            <person name="Lai Q."/>
            <person name="Shao Z."/>
        </authorList>
    </citation>
    <scope>NUCLEOTIDE SEQUENCE [LARGE SCALE GENOMIC DNA]</scope>
    <source>
        <strain evidence="3">c121</strain>
    </source>
</reference>
<dbReference type="RefSeq" id="WP_051207219.1">
    <property type="nucleotide sequence ID" value="NZ_PIQE01000001.1"/>
</dbReference>
<organism evidence="2 3">
    <name type="scientific">Pseudidiomarina sediminum</name>
    <dbReference type="NCBI Taxonomy" id="431675"/>
    <lineage>
        <taxon>Bacteria</taxon>
        <taxon>Pseudomonadati</taxon>
        <taxon>Pseudomonadota</taxon>
        <taxon>Gammaproteobacteria</taxon>
        <taxon>Alteromonadales</taxon>
        <taxon>Idiomarinaceae</taxon>
        <taxon>Pseudidiomarina</taxon>
    </lineage>
</organism>
<dbReference type="EMBL" id="PIQE01000001">
    <property type="protein sequence ID" value="RUO73814.1"/>
    <property type="molecule type" value="Genomic_DNA"/>
</dbReference>
<evidence type="ECO:0000256" key="1">
    <source>
        <dbReference type="SAM" id="Phobius"/>
    </source>
</evidence>
<protein>
    <submittedName>
        <fullName evidence="2">DUF2878 domain-containing protein</fullName>
    </submittedName>
</protein>
<dbReference type="Proteomes" id="UP000287022">
    <property type="component" value="Unassembled WGS sequence"/>
</dbReference>
<evidence type="ECO:0000313" key="3">
    <source>
        <dbReference type="Proteomes" id="UP000287022"/>
    </source>
</evidence>
<keyword evidence="1" id="KW-0812">Transmembrane</keyword>
<feature type="transmembrane region" description="Helical" evidence="1">
    <location>
        <begin position="62"/>
        <end position="82"/>
    </location>
</feature>
<proteinExistence type="predicted"/>
<feature type="transmembrane region" description="Helical" evidence="1">
    <location>
        <begin position="114"/>
        <end position="136"/>
    </location>
</feature>
<keyword evidence="1" id="KW-0472">Membrane</keyword>
<sequence>MLQRLITSPQIRRLTGLFWFDLVWFVAVVGREPWLALGFSVALVQVLFSVRSPQFRWQHYTVLLGLGLALEAVVVASGTLVFDGAGLLPWWLIALWCGFPAMAITTLDWLAGRYWLAALIGIAFGPLTYAAGVRLGAAELLTEEWRMWLLYGVLWALYMVFFAGLMQRKRRVKHA</sequence>
<feature type="transmembrane region" description="Helical" evidence="1">
    <location>
        <begin position="148"/>
        <end position="166"/>
    </location>
</feature>